<dbReference type="EMBL" id="CP001810">
    <property type="protein sequence ID" value="ADL35609.1"/>
    <property type="molecule type" value="Genomic_DNA"/>
</dbReference>
<reference evidence="2 3" key="1">
    <citation type="journal article" date="2010" name="PLoS ONE">
        <title>The glycobiome of the rumen bacterium Butyrivibrio proteoclasticus B316(T) highlights adaptation to a polysaccharide-rich environment.</title>
        <authorList>
            <person name="Kelly W.J."/>
            <person name="Leahy S.C."/>
            <person name="Altermann E."/>
            <person name="Yeoman C.J."/>
            <person name="Dunne J.C."/>
            <person name="Kong Z."/>
            <person name="Pacheco D.M."/>
            <person name="Li D."/>
            <person name="Noel S.J."/>
            <person name="Moon C.D."/>
            <person name="Cookson A.L."/>
            <person name="Attwood G.T."/>
        </authorList>
    </citation>
    <scope>NUCLEOTIDE SEQUENCE [LARGE SCALE GENOMIC DNA]</scope>
    <source>
        <strain evidence="3">ATCC 51982 / DSM 14932 / B316</strain>
    </source>
</reference>
<dbReference type="AlphaFoldDB" id="E0S0C2"/>
<feature type="transmembrane region" description="Helical" evidence="1">
    <location>
        <begin position="73"/>
        <end position="90"/>
    </location>
</feature>
<proteinExistence type="predicted"/>
<evidence type="ECO:0000256" key="1">
    <source>
        <dbReference type="SAM" id="Phobius"/>
    </source>
</evidence>
<feature type="transmembrane region" description="Helical" evidence="1">
    <location>
        <begin position="162"/>
        <end position="180"/>
    </location>
</feature>
<feature type="transmembrane region" description="Helical" evidence="1">
    <location>
        <begin position="140"/>
        <end position="157"/>
    </location>
</feature>
<feature type="transmembrane region" description="Helical" evidence="1">
    <location>
        <begin position="102"/>
        <end position="120"/>
    </location>
</feature>
<organism evidence="2 3">
    <name type="scientific">Butyrivibrio proteoclasticus (strain ATCC 51982 / DSM 14932 / B316)</name>
    <name type="common">Clostridium proteoclasticum</name>
    <dbReference type="NCBI Taxonomy" id="515622"/>
    <lineage>
        <taxon>Bacteria</taxon>
        <taxon>Bacillati</taxon>
        <taxon>Bacillota</taxon>
        <taxon>Clostridia</taxon>
        <taxon>Lachnospirales</taxon>
        <taxon>Lachnospiraceae</taxon>
        <taxon>Butyrivibrio</taxon>
    </lineage>
</organism>
<dbReference type="RefSeq" id="WP_013282261.1">
    <property type="nucleotide sequence ID" value="NC_014387.1"/>
</dbReference>
<evidence type="ECO:0000313" key="2">
    <source>
        <dbReference type="EMBL" id="ADL35609.1"/>
    </source>
</evidence>
<keyword evidence="1" id="KW-0472">Membrane</keyword>
<feature type="transmembrane region" description="Helical" evidence="1">
    <location>
        <begin position="200"/>
        <end position="219"/>
    </location>
</feature>
<accession>E0S0C2</accession>
<dbReference type="HOGENOM" id="CLU_1203009_0_0_9"/>
<keyword evidence="1" id="KW-0812">Transmembrane</keyword>
<keyword evidence="1" id="KW-1133">Transmembrane helix</keyword>
<name>E0S0C2_BUTPB</name>
<keyword evidence="3" id="KW-1185">Reference proteome</keyword>
<dbReference type="Proteomes" id="UP000001299">
    <property type="component" value="Chromosome 1"/>
</dbReference>
<dbReference type="KEGG" id="bpb:bpr_I2879"/>
<feature type="transmembrane region" description="Helical" evidence="1">
    <location>
        <begin position="29"/>
        <end position="53"/>
    </location>
</feature>
<gene>
    <name evidence="2" type="ordered locus">bpr_I2879</name>
</gene>
<dbReference type="STRING" id="515622.bpr_I2879"/>
<sequence>MEKTIENALDDISLIKAVIEKTQKDFAKVAMFFIGIGLVNGIAWIMEQLAYYIRNTAGYGNWLVQALGQGTHLLRFAGYIVLFVCFYKRIKATNNEISEGMIKIWGIVLIGSYVLSFLYMRLLPNGNDDKLITLWRCKELIEVLPVIFALFMTGILTKKLTITVCTAIYSIMYFVLFVGMKEIPYGTFGGTGTLMPLSSTSVKCLMILGMIVLGIYLKIGARIHGDKLNT</sequence>
<protein>
    <submittedName>
        <fullName evidence="2">Uncharacterized protein</fullName>
    </submittedName>
</protein>
<evidence type="ECO:0000313" key="3">
    <source>
        <dbReference type="Proteomes" id="UP000001299"/>
    </source>
</evidence>